<dbReference type="Proteomes" id="UP000314294">
    <property type="component" value="Unassembled WGS sequence"/>
</dbReference>
<proteinExistence type="predicted"/>
<keyword evidence="4" id="KW-1185">Reference proteome</keyword>
<dbReference type="AlphaFoldDB" id="A0A4Z2EUY1"/>
<keyword evidence="2" id="KW-0732">Signal</keyword>
<comment type="caution">
    <text evidence="3">The sequence shown here is derived from an EMBL/GenBank/DDBJ whole genome shotgun (WGS) entry which is preliminary data.</text>
</comment>
<evidence type="ECO:0000313" key="4">
    <source>
        <dbReference type="Proteomes" id="UP000314294"/>
    </source>
</evidence>
<reference evidence="3 4" key="1">
    <citation type="submission" date="2019-03" db="EMBL/GenBank/DDBJ databases">
        <title>First draft genome of Liparis tanakae, snailfish: a comprehensive survey of snailfish specific genes.</title>
        <authorList>
            <person name="Kim W."/>
            <person name="Song I."/>
            <person name="Jeong J.-H."/>
            <person name="Kim D."/>
            <person name="Kim S."/>
            <person name="Ryu S."/>
            <person name="Song J.Y."/>
            <person name="Lee S.K."/>
        </authorList>
    </citation>
    <scope>NUCLEOTIDE SEQUENCE [LARGE SCALE GENOMIC DNA]</scope>
    <source>
        <tissue evidence="3">Muscle</tissue>
    </source>
</reference>
<gene>
    <name evidence="3" type="ORF">EYF80_057379</name>
</gene>
<feature type="region of interest" description="Disordered" evidence="1">
    <location>
        <begin position="92"/>
        <end position="163"/>
    </location>
</feature>
<evidence type="ECO:0000256" key="1">
    <source>
        <dbReference type="SAM" id="MobiDB-lite"/>
    </source>
</evidence>
<accession>A0A4Z2EUY1</accession>
<sequence length="186" mass="19162">MRSILLTLLKVFLASGGLGLGSSLGSLGAAGALLAMVASPGSLAMLGAKAVAVAAGTSGITCSGPAAVSTHPAVATEAVAVRSSLSSRIVLKDPGKPLSPDIGRRRLRRRRGSGSERRRGAHQRADRCLHAPQHQPSSTQPTGRPHAGEQLAAAGRMEYAEDPPTHVERYGVLFIGMSAAQSEERQ</sequence>
<feature type="signal peptide" evidence="2">
    <location>
        <begin position="1"/>
        <end position="19"/>
    </location>
</feature>
<protein>
    <submittedName>
        <fullName evidence="3">Uncharacterized protein</fullName>
    </submittedName>
</protein>
<feature type="compositionally biased region" description="Basic and acidic residues" evidence="1">
    <location>
        <begin position="113"/>
        <end position="129"/>
    </location>
</feature>
<feature type="chain" id="PRO_5021306536" evidence="2">
    <location>
        <begin position="20"/>
        <end position="186"/>
    </location>
</feature>
<evidence type="ECO:0000256" key="2">
    <source>
        <dbReference type="SAM" id="SignalP"/>
    </source>
</evidence>
<dbReference type="EMBL" id="SRLO01002689">
    <property type="protein sequence ID" value="TNN32460.1"/>
    <property type="molecule type" value="Genomic_DNA"/>
</dbReference>
<evidence type="ECO:0000313" key="3">
    <source>
        <dbReference type="EMBL" id="TNN32460.1"/>
    </source>
</evidence>
<name>A0A4Z2EUY1_9TELE</name>
<organism evidence="3 4">
    <name type="scientific">Liparis tanakae</name>
    <name type="common">Tanaka's snailfish</name>
    <dbReference type="NCBI Taxonomy" id="230148"/>
    <lineage>
        <taxon>Eukaryota</taxon>
        <taxon>Metazoa</taxon>
        <taxon>Chordata</taxon>
        <taxon>Craniata</taxon>
        <taxon>Vertebrata</taxon>
        <taxon>Euteleostomi</taxon>
        <taxon>Actinopterygii</taxon>
        <taxon>Neopterygii</taxon>
        <taxon>Teleostei</taxon>
        <taxon>Neoteleostei</taxon>
        <taxon>Acanthomorphata</taxon>
        <taxon>Eupercaria</taxon>
        <taxon>Perciformes</taxon>
        <taxon>Cottioidei</taxon>
        <taxon>Cottales</taxon>
        <taxon>Liparidae</taxon>
        <taxon>Liparis</taxon>
    </lineage>
</organism>